<reference evidence="4 5" key="1">
    <citation type="submission" date="2014-09" db="EMBL/GenBank/DDBJ databases">
        <authorList>
            <person name="Ellenberger Sabrina"/>
        </authorList>
    </citation>
    <scope>NUCLEOTIDE SEQUENCE [LARGE SCALE GENOMIC DNA]</scope>
    <source>
        <strain evidence="4 5">CBS 412.66</strain>
    </source>
</reference>
<dbReference type="PANTHER" id="PTHR24201">
    <property type="entry name" value="ANK_REP_REGION DOMAIN-CONTAINING PROTEIN"/>
    <property type="match status" value="1"/>
</dbReference>
<keyword evidence="2 3" id="KW-0040">ANK repeat</keyword>
<organism evidence="4 5">
    <name type="scientific">Parasitella parasitica</name>
    <dbReference type="NCBI Taxonomy" id="35722"/>
    <lineage>
        <taxon>Eukaryota</taxon>
        <taxon>Fungi</taxon>
        <taxon>Fungi incertae sedis</taxon>
        <taxon>Mucoromycota</taxon>
        <taxon>Mucoromycotina</taxon>
        <taxon>Mucoromycetes</taxon>
        <taxon>Mucorales</taxon>
        <taxon>Mucorineae</taxon>
        <taxon>Mucoraceae</taxon>
        <taxon>Parasitella</taxon>
    </lineage>
</organism>
<dbReference type="STRING" id="35722.A0A0B7N161"/>
<dbReference type="Pfam" id="PF13637">
    <property type="entry name" value="Ank_4"/>
    <property type="match status" value="1"/>
</dbReference>
<sequence>MLTIQQAAYEGKLYIVQQMVEKENSLVNSFDQDGRNALHWAASGGHADIVNYLIAMGAIVNSQDKDAQWTPLMIAVSAGHLEVVKILLQNQADPALENDTKQTALHYAASKNRIDIARLLIEHQAPVNQLNRYKQTPLHQAASSGHIKIIELLLVEGKARVNPKDIQGNTPLHHACEEEHGDCALRLIENNGNLDALNTDGKSPLDLCPTSQVKSFILNVVQEKNK</sequence>
<gene>
    <name evidence="4" type="primary">PARPA_02727.1 scaffold 5218</name>
</gene>
<dbReference type="PANTHER" id="PTHR24201:SF16">
    <property type="entry name" value="ANKYRIN-1-LIKE-RELATED"/>
    <property type="match status" value="1"/>
</dbReference>
<feature type="repeat" description="ANK" evidence="3">
    <location>
        <begin position="33"/>
        <end position="65"/>
    </location>
</feature>
<evidence type="ECO:0000313" key="5">
    <source>
        <dbReference type="Proteomes" id="UP000054107"/>
    </source>
</evidence>
<dbReference type="Pfam" id="PF13857">
    <property type="entry name" value="Ank_5"/>
    <property type="match status" value="1"/>
</dbReference>
<evidence type="ECO:0000313" key="4">
    <source>
        <dbReference type="EMBL" id="CEP09250.1"/>
    </source>
</evidence>
<dbReference type="PROSITE" id="PS50088">
    <property type="entry name" value="ANK_REPEAT"/>
    <property type="match status" value="5"/>
</dbReference>
<keyword evidence="1" id="KW-0677">Repeat</keyword>
<feature type="repeat" description="ANK" evidence="3">
    <location>
        <begin position="67"/>
        <end position="99"/>
    </location>
</feature>
<dbReference type="OrthoDB" id="539213at2759"/>
<dbReference type="AlphaFoldDB" id="A0A0B7N161"/>
<keyword evidence="5" id="KW-1185">Reference proteome</keyword>
<name>A0A0B7N161_9FUNG</name>
<dbReference type="EMBL" id="LN721303">
    <property type="protein sequence ID" value="CEP09250.1"/>
    <property type="molecule type" value="Genomic_DNA"/>
</dbReference>
<dbReference type="PROSITE" id="PS50297">
    <property type="entry name" value="ANK_REP_REGION"/>
    <property type="match status" value="5"/>
</dbReference>
<feature type="repeat" description="ANK" evidence="3">
    <location>
        <begin position="100"/>
        <end position="132"/>
    </location>
</feature>
<accession>A0A0B7N161</accession>
<dbReference type="Gene3D" id="1.25.40.20">
    <property type="entry name" value="Ankyrin repeat-containing domain"/>
    <property type="match status" value="2"/>
</dbReference>
<protein>
    <submittedName>
        <fullName evidence="4">Uncharacterized protein</fullName>
    </submittedName>
</protein>
<dbReference type="InterPro" id="IPR002110">
    <property type="entry name" value="Ankyrin_rpt"/>
</dbReference>
<evidence type="ECO:0000256" key="2">
    <source>
        <dbReference type="ARBA" id="ARBA00023043"/>
    </source>
</evidence>
<dbReference type="GO" id="GO:0005634">
    <property type="term" value="C:nucleus"/>
    <property type="evidence" value="ECO:0007669"/>
    <property type="project" value="TreeGrafter"/>
</dbReference>
<dbReference type="InterPro" id="IPR050776">
    <property type="entry name" value="Ank_Repeat/CDKN_Inhibitor"/>
</dbReference>
<evidence type="ECO:0000256" key="3">
    <source>
        <dbReference type="PROSITE-ProRule" id="PRU00023"/>
    </source>
</evidence>
<feature type="repeat" description="ANK" evidence="3">
    <location>
        <begin position="133"/>
        <end position="157"/>
    </location>
</feature>
<proteinExistence type="predicted"/>
<dbReference type="SMART" id="SM00248">
    <property type="entry name" value="ANK"/>
    <property type="match status" value="5"/>
</dbReference>
<dbReference type="Pfam" id="PF12796">
    <property type="entry name" value="Ank_2"/>
    <property type="match status" value="1"/>
</dbReference>
<dbReference type="InterPro" id="IPR036770">
    <property type="entry name" value="Ankyrin_rpt-contain_sf"/>
</dbReference>
<feature type="repeat" description="ANK" evidence="3">
    <location>
        <begin position="167"/>
        <end position="199"/>
    </location>
</feature>
<evidence type="ECO:0000256" key="1">
    <source>
        <dbReference type="ARBA" id="ARBA00022737"/>
    </source>
</evidence>
<dbReference type="SUPFAM" id="SSF48403">
    <property type="entry name" value="Ankyrin repeat"/>
    <property type="match status" value="1"/>
</dbReference>
<dbReference type="Proteomes" id="UP000054107">
    <property type="component" value="Unassembled WGS sequence"/>
</dbReference>